<name>A0A933RT92_RHOPL</name>
<dbReference type="InterPro" id="IPR042272">
    <property type="entry name" value="ATP12_ATP_synth-F1-assembly_N"/>
</dbReference>
<evidence type="ECO:0000256" key="2">
    <source>
        <dbReference type="ARBA" id="ARBA00022946"/>
    </source>
</evidence>
<dbReference type="PANTHER" id="PTHR21013:SF10">
    <property type="entry name" value="ATP SYNTHASE MITOCHONDRIAL F1 COMPLEX ASSEMBLY FACTOR 2"/>
    <property type="match status" value="1"/>
</dbReference>
<evidence type="ECO:0000256" key="4">
    <source>
        <dbReference type="SAM" id="MobiDB-lite"/>
    </source>
</evidence>
<evidence type="ECO:0000256" key="1">
    <source>
        <dbReference type="ARBA" id="ARBA00008231"/>
    </source>
</evidence>
<dbReference type="Gene3D" id="3.30.2180.10">
    <property type="entry name" value="ATP12-like"/>
    <property type="match status" value="1"/>
</dbReference>
<reference evidence="5" key="1">
    <citation type="submission" date="2020-07" db="EMBL/GenBank/DDBJ databases">
        <title>Huge and variable diversity of episymbiotic CPR bacteria and DPANN archaea in groundwater ecosystems.</title>
        <authorList>
            <person name="He C.Y."/>
            <person name="Keren R."/>
            <person name="Whittaker M."/>
            <person name="Farag I.F."/>
            <person name="Doudna J."/>
            <person name="Cate J.H.D."/>
            <person name="Banfield J.F."/>
        </authorList>
    </citation>
    <scope>NUCLEOTIDE SEQUENCE</scope>
    <source>
        <strain evidence="5">NC_groundwater_1818_Pr3_B-0.1um_66_35</strain>
    </source>
</reference>
<keyword evidence="3" id="KW-0143">Chaperone</keyword>
<accession>A0A933RT92</accession>
<gene>
    <name evidence="5" type="ORF">HZA66_00390</name>
</gene>
<feature type="region of interest" description="Disordered" evidence="4">
    <location>
        <begin position="1"/>
        <end position="21"/>
    </location>
</feature>
<evidence type="ECO:0000313" key="5">
    <source>
        <dbReference type="EMBL" id="MBI5127875.1"/>
    </source>
</evidence>
<evidence type="ECO:0000256" key="3">
    <source>
        <dbReference type="ARBA" id="ARBA00023186"/>
    </source>
</evidence>
<comment type="similarity">
    <text evidence="1">Belongs to the ATP12 family.</text>
</comment>
<dbReference type="InterPro" id="IPR023335">
    <property type="entry name" value="ATP12_ortho_dom_sf"/>
</dbReference>
<evidence type="ECO:0000313" key="6">
    <source>
        <dbReference type="Proteomes" id="UP000782519"/>
    </source>
</evidence>
<dbReference type="Proteomes" id="UP000782519">
    <property type="component" value="Unassembled WGS sequence"/>
</dbReference>
<keyword evidence="2" id="KW-0809">Transit peptide</keyword>
<proteinExistence type="inferred from homology"/>
<dbReference type="InterPro" id="IPR011419">
    <property type="entry name" value="ATP12_ATP_synth-F1-assembly"/>
</dbReference>
<dbReference type="Pfam" id="PF07542">
    <property type="entry name" value="ATP12"/>
    <property type="match status" value="1"/>
</dbReference>
<dbReference type="EMBL" id="JACRJB010000002">
    <property type="protein sequence ID" value="MBI5127875.1"/>
    <property type="molecule type" value="Genomic_DNA"/>
</dbReference>
<dbReference type="Gene3D" id="1.10.3580.10">
    <property type="entry name" value="ATP12 ATPase"/>
    <property type="match status" value="1"/>
</dbReference>
<sequence>MRELFDDVAGKSQLDPEEAVRRTTRTALPKRFYTTAAISETPDGFAITLDGRPVKTPTRNALAAPRRELAEAIAAEWQAQQELIDPATMPLTRLANSVIDGVARRIDEVTDDIAKYFGSDLLFYRAGHPDELIAREAQHWDPVLFWAADEFGAHFILAEGIIHVGQPDSAIAAARGALPRDPWSVGALHVVTTITGSALLALALVKGRLDPDQVWAAAHVDEDWNIERWGLDEEVAARRAAREVEFRAAARVLAAVSSQGS</sequence>
<dbReference type="GO" id="GO:0043461">
    <property type="term" value="P:proton-transporting ATP synthase complex assembly"/>
    <property type="evidence" value="ECO:0007669"/>
    <property type="project" value="InterPro"/>
</dbReference>
<dbReference type="SUPFAM" id="SSF160909">
    <property type="entry name" value="ATP12-like"/>
    <property type="match status" value="1"/>
</dbReference>
<organism evidence="5 6">
    <name type="scientific">Rhodopseudomonas palustris</name>
    <dbReference type="NCBI Taxonomy" id="1076"/>
    <lineage>
        <taxon>Bacteria</taxon>
        <taxon>Pseudomonadati</taxon>
        <taxon>Pseudomonadota</taxon>
        <taxon>Alphaproteobacteria</taxon>
        <taxon>Hyphomicrobiales</taxon>
        <taxon>Nitrobacteraceae</taxon>
        <taxon>Rhodopseudomonas</taxon>
    </lineage>
</organism>
<comment type="caution">
    <text evidence="5">The sequence shown here is derived from an EMBL/GenBank/DDBJ whole genome shotgun (WGS) entry which is preliminary data.</text>
</comment>
<dbReference type="PANTHER" id="PTHR21013">
    <property type="entry name" value="ATP SYNTHASE MITOCHONDRIAL F1 COMPLEX ASSEMBLY FACTOR 2/ATP12 PROTEIN, MITOCHONDRIAL PRECURSOR"/>
    <property type="match status" value="1"/>
</dbReference>
<protein>
    <submittedName>
        <fullName evidence="5">ATPase</fullName>
    </submittedName>
</protein>
<dbReference type="AlphaFoldDB" id="A0A933RT92"/>